<dbReference type="RefSeq" id="WP_009792090.1">
    <property type="nucleotide sequence ID" value="NC_022524.1"/>
</dbReference>
<gene>
    <name evidence="1" type="ORF">N288_03930</name>
</gene>
<dbReference type="STRING" id="1367477.N288_03930"/>
<name>U5L7N3_9BACI</name>
<reference evidence="1 2" key="1">
    <citation type="submission" date="2013-07" db="EMBL/GenBank/DDBJ databases">
        <title>Complete genome sequence of Bacillus infantis NRRL B-14911 that has potential to induce cardiac disease by antigenic mimicry.</title>
        <authorList>
            <person name="Massilamany C."/>
            <person name="Smith T.P.L."/>
            <person name="Loy J.D."/>
            <person name="Barletta R."/>
            <person name="Reddy J."/>
        </authorList>
    </citation>
    <scope>NUCLEOTIDE SEQUENCE [LARGE SCALE GENOMIC DNA]</scope>
    <source>
        <strain evidence="1 2">NRRL B-14911</strain>
    </source>
</reference>
<dbReference type="PATRIC" id="fig|1367477.3.peg.727"/>
<dbReference type="EMBL" id="CP006643">
    <property type="protein sequence ID" value="AGX02746.1"/>
    <property type="molecule type" value="Genomic_DNA"/>
</dbReference>
<dbReference type="Proteomes" id="UP000017805">
    <property type="component" value="Chromosome"/>
</dbReference>
<evidence type="ECO:0000313" key="1">
    <source>
        <dbReference type="EMBL" id="AGX02746.1"/>
    </source>
</evidence>
<evidence type="ECO:0008006" key="3">
    <source>
        <dbReference type="Google" id="ProtNLM"/>
    </source>
</evidence>
<evidence type="ECO:0000313" key="2">
    <source>
        <dbReference type="Proteomes" id="UP000017805"/>
    </source>
</evidence>
<protein>
    <recommendedName>
        <fullName evidence="3">CD-NTase associated protein 4-like DNA endonuclease domain-containing protein</fullName>
    </recommendedName>
</protein>
<dbReference type="HOGENOM" id="CLU_852056_0_0_9"/>
<dbReference type="AlphaFoldDB" id="U5L7N3"/>
<organism evidence="1 2">
    <name type="scientific">Bacillus infantis NRRL B-14911</name>
    <dbReference type="NCBI Taxonomy" id="1367477"/>
    <lineage>
        <taxon>Bacteria</taxon>
        <taxon>Bacillati</taxon>
        <taxon>Bacillota</taxon>
        <taxon>Bacilli</taxon>
        <taxon>Bacillales</taxon>
        <taxon>Bacillaceae</taxon>
        <taxon>Bacillus</taxon>
    </lineage>
</organism>
<sequence>MSDFENGGAVAIKGFNFQKAAITFIAIKNFDKPNFHILVEAKDDFEVKYDGYEAYIQVKSQKLSLKKILNSKEGKSILEKNLRNGNEDSFFKIFVKTFVESDLKSMTEVSDGNICTPLYSYSDDQRKTILQELKDKENIHKFEEKLLSSYIYIPPFKDKLNEAIPVLLGEMALKEIDVSNKRGQVAINELFTLIDQKSEYIVKSEEDYKKKEILKGDLREIFKLSSTIDAFDNLLESTSYNFFLKKQVKKEQLKIMHLYSTEKNIAKQELEDLVAFTGTEDEIINNAILKCNNNKKFNSLNETSKKAIIIEVLSEMSEII</sequence>
<keyword evidence="2" id="KW-1185">Reference proteome</keyword>
<dbReference type="OrthoDB" id="2892821at2"/>
<proteinExistence type="predicted"/>
<dbReference type="KEGG" id="bif:N288_03930"/>
<accession>U5L7N3</accession>